<protein>
    <submittedName>
        <fullName evidence="2">Uncharacterized protein</fullName>
    </submittedName>
</protein>
<dbReference type="HOGENOM" id="CLU_1267363_0_0_1"/>
<name>A0A0C9SWH2_PLICR</name>
<reference evidence="2 3" key="1">
    <citation type="submission" date="2014-06" db="EMBL/GenBank/DDBJ databases">
        <title>Evolutionary Origins and Diversification of the Mycorrhizal Mutualists.</title>
        <authorList>
            <consortium name="DOE Joint Genome Institute"/>
            <consortium name="Mycorrhizal Genomics Consortium"/>
            <person name="Kohler A."/>
            <person name="Kuo A."/>
            <person name="Nagy L.G."/>
            <person name="Floudas D."/>
            <person name="Copeland A."/>
            <person name="Barry K.W."/>
            <person name="Cichocki N."/>
            <person name="Veneault-Fourrey C."/>
            <person name="LaButti K."/>
            <person name="Lindquist E.A."/>
            <person name="Lipzen A."/>
            <person name="Lundell T."/>
            <person name="Morin E."/>
            <person name="Murat C."/>
            <person name="Riley R."/>
            <person name="Ohm R."/>
            <person name="Sun H."/>
            <person name="Tunlid A."/>
            <person name="Henrissat B."/>
            <person name="Grigoriev I.V."/>
            <person name="Hibbett D.S."/>
            <person name="Martin F."/>
        </authorList>
    </citation>
    <scope>NUCLEOTIDE SEQUENCE [LARGE SCALE GENOMIC DNA]</scope>
    <source>
        <strain evidence="2 3">FD-325 SS-3</strain>
    </source>
</reference>
<keyword evidence="1" id="KW-0812">Transmembrane</keyword>
<dbReference type="AlphaFoldDB" id="A0A0C9SWH2"/>
<keyword evidence="1" id="KW-1133">Transmembrane helix</keyword>
<dbReference type="Proteomes" id="UP000053263">
    <property type="component" value="Unassembled WGS sequence"/>
</dbReference>
<feature type="transmembrane region" description="Helical" evidence="1">
    <location>
        <begin position="73"/>
        <end position="91"/>
    </location>
</feature>
<evidence type="ECO:0000313" key="2">
    <source>
        <dbReference type="EMBL" id="KII83695.1"/>
    </source>
</evidence>
<sequence length="218" mass="24202">MDERASQYYFTPSGVPSTTRDQDVCSMTSSRGLPVFSYASPHLVERFRCAIITAISHRSACAPSSVSGLIGAYYSQLLFLLMLVVVLDCFFERSTQKYGLFRVPCGIFRLAQGYLRLADGTAFRFGDLASALPPYVCILHPVDGLRSQTISDFSEFLSANSFYLRLIARCTRHSNNDARFNHALTLRVENSNTSGCCPTSFTKTSNRCPLILSPICRS</sequence>
<proteinExistence type="predicted"/>
<dbReference type="EMBL" id="KN832574">
    <property type="protein sequence ID" value="KII83695.1"/>
    <property type="molecule type" value="Genomic_DNA"/>
</dbReference>
<keyword evidence="1" id="KW-0472">Membrane</keyword>
<organism evidence="2 3">
    <name type="scientific">Plicaturopsis crispa FD-325 SS-3</name>
    <dbReference type="NCBI Taxonomy" id="944288"/>
    <lineage>
        <taxon>Eukaryota</taxon>
        <taxon>Fungi</taxon>
        <taxon>Dikarya</taxon>
        <taxon>Basidiomycota</taxon>
        <taxon>Agaricomycotina</taxon>
        <taxon>Agaricomycetes</taxon>
        <taxon>Agaricomycetidae</taxon>
        <taxon>Amylocorticiales</taxon>
        <taxon>Amylocorticiaceae</taxon>
        <taxon>Plicatura</taxon>
        <taxon>Plicaturopsis crispa</taxon>
    </lineage>
</organism>
<evidence type="ECO:0000256" key="1">
    <source>
        <dbReference type="SAM" id="Phobius"/>
    </source>
</evidence>
<evidence type="ECO:0000313" key="3">
    <source>
        <dbReference type="Proteomes" id="UP000053263"/>
    </source>
</evidence>
<keyword evidence="3" id="KW-1185">Reference proteome</keyword>
<accession>A0A0C9SWH2</accession>
<gene>
    <name evidence="2" type="ORF">PLICRDRAFT_436969</name>
</gene>